<dbReference type="RefSeq" id="WP_065660011.1">
    <property type="nucleotide sequence ID" value="NZ_CP123838.1"/>
</dbReference>
<feature type="transmembrane region" description="Helical" evidence="2">
    <location>
        <begin position="6"/>
        <end position="24"/>
    </location>
</feature>
<dbReference type="EMBL" id="JAAMAY010000040">
    <property type="protein sequence ID" value="NTC31697.1"/>
    <property type="molecule type" value="Genomic_DNA"/>
</dbReference>
<dbReference type="InterPro" id="IPR007313">
    <property type="entry name" value="FxsA"/>
</dbReference>
<feature type="compositionally biased region" description="Basic and acidic residues" evidence="1">
    <location>
        <begin position="176"/>
        <end position="185"/>
    </location>
</feature>
<proteinExistence type="predicted"/>
<dbReference type="GO" id="GO:0016020">
    <property type="term" value="C:membrane"/>
    <property type="evidence" value="ECO:0007669"/>
    <property type="project" value="InterPro"/>
</dbReference>
<feature type="transmembrane region" description="Helical" evidence="2">
    <location>
        <begin position="76"/>
        <end position="101"/>
    </location>
</feature>
<reference evidence="3" key="1">
    <citation type="journal article" date="2020" name="Science">
        <title>Unexpected conservation and global transmission of agrobacterial virulence plasmids.</title>
        <authorList>
            <person name="Weisberg A.J."/>
            <person name="Davis E.W. 2nd"/>
            <person name="Tabima J."/>
            <person name="Belcher M.S."/>
            <person name="Miller M."/>
            <person name="Kuo C.H."/>
            <person name="Loper J.E."/>
            <person name="Grunwald N.J."/>
            <person name="Putnam M.L."/>
            <person name="Chang J.H."/>
        </authorList>
    </citation>
    <scope>NUCLEOTIDE SEQUENCE</scope>
    <source>
        <strain evidence="3">17-1853-1a</strain>
    </source>
</reference>
<protein>
    <submittedName>
        <fullName evidence="3">Membrane protein FxsA</fullName>
    </submittedName>
</protein>
<accession>A0AA44F995</accession>
<name>A0AA44F995_AGRTU</name>
<comment type="caution">
    <text evidence="3">The sequence shown here is derived from an EMBL/GenBank/DDBJ whole genome shotgun (WGS) entry which is preliminary data.</text>
</comment>
<feature type="transmembrane region" description="Helical" evidence="2">
    <location>
        <begin position="31"/>
        <end position="56"/>
    </location>
</feature>
<dbReference type="PANTHER" id="PTHR35335:SF1">
    <property type="entry name" value="UPF0716 PROTEIN FXSA"/>
    <property type="match status" value="1"/>
</dbReference>
<dbReference type="NCBIfam" id="NF008528">
    <property type="entry name" value="PRK11463.1-2"/>
    <property type="match status" value="1"/>
</dbReference>
<evidence type="ECO:0000256" key="2">
    <source>
        <dbReference type="SAM" id="Phobius"/>
    </source>
</evidence>
<gene>
    <name evidence="3" type="primary">fxsA</name>
    <name evidence="3" type="ORF">G6M46_26545</name>
</gene>
<feature type="compositionally biased region" description="Polar residues" evidence="1">
    <location>
        <begin position="142"/>
        <end position="152"/>
    </location>
</feature>
<dbReference type="Pfam" id="PF04186">
    <property type="entry name" value="FxsA"/>
    <property type="match status" value="1"/>
</dbReference>
<evidence type="ECO:0000313" key="4">
    <source>
        <dbReference type="Proteomes" id="UP000702952"/>
    </source>
</evidence>
<keyword evidence="2" id="KW-1133">Transmembrane helix</keyword>
<keyword evidence="2" id="KW-0812">Transmembrane</keyword>
<evidence type="ECO:0000313" key="3">
    <source>
        <dbReference type="EMBL" id="NTC31697.1"/>
    </source>
</evidence>
<organism evidence="3 4">
    <name type="scientific">Agrobacterium tumefaciens</name>
    <dbReference type="NCBI Taxonomy" id="358"/>
    <lineage>
        <taxon>Bacteria</taxon>
        <taxon>Pseudomonadati</taxon>
        <taxon>Pseudomonadota</taxon>
        <taxon>Alphaproteobacteria</taxon>
        <taxon>Hyphomicrobiales</taxon>
        <taxon>Rhizobiaceae</taxon>
        <taxon>Rhizobium/Agrobacterium group</taxon>
        <taxon>Agrobacterium</taxon>
        <taxon>Agrobacterium tumefaciens complex</taxon>
    </lineage>
</organism>
<dbReference type="PANTHER" id="PTHR35335">
    <property type="entry name" value="UPF0716 PROTEIN FXSA"/>
    <property type="match status" value="1"/>
</dbReference>
<sequence>MRFSFLPIVILMMPILEIAGFIIVGKTIGLWLTLALVLFTSFLGLLILRLGGIGMVRNLQAAGRTGAQPADELVNGAMRVVAGILLFIPGFITDILGLLLLSKTVRRFFWKILGPRVVVAGSFRQSGQPGGQTGPQPGDFSGFSNGQGNKGSSKVVDLDEEDFHREGPKDSPWSQKPDDRNLPKP</sequence>
<keyword evidence="2" id="KW-0472">Membrane</keyword>
<dbReference type="Proteomes" id="UP000702952">
    <property type="component" value="Unassembled WGS sequence"/>
</dbReference>
<dbReference type="AlphaFoldDB" id="A0AA44F995"/>
<feature type="region of interest" description="Disordered" evidence="1">
    <location>
        <begin position="124"/>
        <end position="185"/>
    </location>
</feature>
<evidence type="ECO:0000256" key="1">
    <source>
        <dbReference type="SAM" id="MobiDB-lite"/>
    </source>
</evidence>